<organism evidence="3">
    <name type="scientific">marine sediment metagenome</name>
    <dbReference type="NCBI Taxonomy" id="412755"/>
    <lineage>
        <taxon>unclassified sequences</taxon>
        <taxon>metagenomes</taxon>
        <taxon>ecological metagenomes</taxon>
    </lineage>
</organism>
<dbReference type="SUPFAM" id="SSF52518">
    <property type="entry name" value="Thiamin diphosphate-binding fold (THDP-binding)"/>
    <property type="match status" value="1"/>
</dbReference>
<dbReference type="CDD" id="cd07034">
    <property type="entry name" value="TPP_PYR_PFOR_IOR-alpha_like"/>
    <property type="match status" value="1"/>
</dbReference>
<feature type="non-terminal residue" evidence="3">
    <location>
        <position position="154"/>
    </location>
</feature>
<sequence length="154" mass="16552">MKTLLSGNEAVARGAWEAGCQVATAYPGTPSTEIIENILKYPEIYTEWSVNEKVALEVAAGACFSGARALVAMKHVGLNVAADPLFTMGYSGVTGGFVVVSADDPGLWSSQNEQDNRHYARHAKIPILEPSDSNEAKLFTKLGFEISEKFDTPV</sequence>
<dbReference type="AlphaFoldDB" id="X1BHJ8"/>
<proteinExistence type="predicted"/>
<dbReference type="FunFam" id="3.40.50.970:FF:000039">
    <property type="entry name" value="Indolepyruvate oxidoreductase subunit IorA"/>
    <property type="match status" value="1"/>
</dbReference>
<name>X1BHJ8_9ZZZZ</name>
<accession>X1BHJ8</accession>
<dbReference type="EMBL" id="BART01026314">
    <property type="protein sequence ID" value="GAG95404.1"/>
    <property type="molecule type" value="Genomic_DNA"/>
</dbReference>
<protein>
    <recommendedName>
        <fullName evidence="2">Pyruvate flavodoxin/ferredoxin oxidoreductase pyrimidine binding domain-containing protein</fullName>
    </recommendedName>
</protein>
<comment type="caution">
    <text evidence="3">The sequence shown here is derived from an EMBL/GenBank/DDBJ whole genome shotgun (WGS) entry which is preliminary data.</text>
</comment>
<dbReference type="Pfam" id="PF01855">
    <property type="entry name" value="POR_N"/>
    <property type="match status" value="1"/>
</dbReference>
<gene>
    <name evidence="3" type="ORF">S01H4_46976</name>
</gene>
<evidence type="ECO:0000259" key="2">
    <source>
        <dbReference type="Pfam" id="PF01855"/>
    </source>
</evidence>
<evidence type="ECO:0000313" key="3">
    <source>
        <dbReference type="EMBL" id="GAG95404.1"/>
    </source>
</evidence>
<dbReference type="InterPro" id="IPR002880">
    <property type="entry name" value="Pyrv_Fd/Flavodoxin_OxRdtase_N"/>
</dbReference>
<feature type="domain" description="Pyruvate flavodoxin/ferredoxin oxidoreductase pyrimidine binding" evidence="2">
    <location>
        <begin position="14"/>
        <end position="154"/>
    </location>
</feature>
<keyword evidence="1" id="KW-0560">Oxidoreductase</keyword>
<dbReference type="PANTHER" id="PTHR32154:SF30">
    <property type="entry name" value="2-OXOACID OXIDOREDUCTASE (FERREDOXIN)"/>
    <property type="match status" value="1"/>
</dbReference>
<dbReference type="InterPro" id="IPR050722">
    <property type="entry name" value="Pyruvate:ferred/Flavod_OxRd"/>
</dbReference>
<dbReference type="GO" id="GO:0006979">
    <property type="term" value="P:response to oxidative stress"/>
    <property type="evidence" value="ECO:0007669"/>
    <property type="project" value="TreeGrafter"/>
</dbReference>
<evidence type="ECO:0000256" key="1">
    <source>
        <dbReference type="ARBA" id="ARBA00023002"/>
    </source>
</evidence>
<dbReference type="Gene3D" id="3.40.50.970">
    <property type="match status" value="1"/>
</dbReference>
<dbReference type="PANTHER" id="PTHR32154">
    <property type="entry name" value="PYRUVATE-FLAVODOXIN OXIDOREDUCTASE-RELATED"/>
    <property type="match status" value="1"/>
</dbReference>
<reference evidence="3" key="1">
    <citation type="journal article" date="2014" name="Front. Microbiol.">
        <title>High frequency of phylogenetically diverse reductive dehalogenase-homologous genes in deep subseafloor sedimentary metagenomes.</title>
        <authorList>
            <person name="Kawai M."/>
            <person name="Futagami T."/>
            <person name="Toyoda A."/>
            <person name="Takaki Y."/>
            <person name="Nishi S."/>
            <person name="Hori S."/>
            <person name="Arai W."/>
            <person name="Tsubouchi T."/>
            <person name="Morono Y."/>
            <person name="Uchiyama I."/>
            <person name="Ito T."/>
            <person name="Fujiyama A."/>
            <person name="Inagaki F."/>
            <person name="Takami H."/>
        </authorList>
    </citation>
    <scope>NUCLEOTIDE SEQUENCE</scope>
    <source>
        <strain evidence="3">Expedition CK06-06</strain>
    </source>
</reference>
<dbReference type="GO" id="GO:0016491">
    <property type="term" value="F:oxidoreductase activity"/>
    <property type="evidence" value="ECO:0007669"/>
    <property type="project" value="UniProtKB-KW"/>
</dbReference>
<dbReference type="InterPro" id="IPR029061">
    <property type="entry name" value="THDP-binding"/>
</dbReference>